<dbReference type="PATRIC" id="fig|35806.4.peg.2567"/>
<proteinExistence type="predicted"/>
<dbReference type="Proteomes" id="UP000064912">
    <property type="component" value="Chromosome"/>
</dbReference>
<feature type="compositionally biased region" description="Pro residues" evidence="1">
    <location>
        <begin position="150"/>
        <end position="161"/>
    </location>
</feature>
<keyword evidence="2" id="KW-0812">Transmembrane</keyword>
<organism evidence="3 4">
    <name type="scientific">Rhodovulum sulfidophilum</name>
    <name type="common">Rhodobacter sulfidophilus</name>
    <dbReference type="NCBI Taxonomy" id="35806"/>
    <lineage>
        <taxon>Bacteria</taxon>
        <taxon>Pseudomonadati</taxon>
        <taxon>Pseudomonadota</taxon>
        <taxon>Alphaproteobacteria</taxon>
        <taxon>Rhodobacterales</taxon>
        <taxon>Paracoccaceae</taxon>
        <taxon>Rhodovulum</taxon>
    </lineage>
</organism>
<dbReference type="EMBL" id="AP014800">
    <property type="protein sequence ID" value="BAQ69641.1"/>
    <property type="molecule type" value="Genomic_DNA"/>
</dbReference>
<keyword evidence="2" id="KW-0472">Membrane</keyword>
<feature type="transmembrane region" description="Helical" evidence="2">
    <location>
        <begin position="160"/>
        <end position="182"/>
    </location>
</feature>
<gene>
    <name evidence="3" type="ORF">NHU_02490</name>
</gene>
<evidence type="ECO:0000256" key="2">
    <source>
        <dbReference type="SAM" id="Phobius"/>
    </source>
</evidence>
<feature type="compositionally biased region" description="Gly residues" evidence="1">
    <location>
        <begin position="110"/>
        <end position="120"/>
    </location>
</feature>
<evidence type="ECO:0000256" key="1">
    <source>
        <dbReference type="SAM" id="MobiDB-lite"/>
    </source>
</evidence>
<dbReference type="AlphaFoldDB" id="A0A0D6B3I7"/>
<evidence type="ECO:0000313" key="4">
    <source>
        <dbReference type="Proteomes" id="UP000064912"/>
    </source>
</evidence>
<protein>
    <submittedName>
        <fullName evidence="3">Uncharacterized protein</fullName>
    </submittedName>
</protein>
<accession>A0A0D6B3I7</accession>
<evidence type="ECO:0000313" key="3">
    <source>
        <dbReference type="EMBL" id="BAQ69641.1"/>
    </source>
</evidence>
<feature type="region of interest" description="Disordered" evidence="1">
    <location>
        <begin position="103"/>
        <end position="161"/>
    </location>
</feature>
<name>A0A0D6B3I7_RHOSU</name>
<reference evidence="3 4" key="1">
    <citation type="submission" date="2015-02" db="EMBL/GenBank/DDBJ databases">
        <title>Genome sequene of Rhodovulum sulfidophilum DSM 2351.</title>
        <authorList>
            <person name="Nagao N."/>
        </authorList>
    </citation>
    <scope>NUCLEOTIDE SEQUENCE [LARGE SCALE GENOMIC DNA]</scope>
    <source>
        <strain evidence="3 4">DSM 2351</strain>
    </source>
</reference>
<dbReference type="KEGG" id="rsu:NHU_02490"/>
<sequence length="187" mass="18418">MMAGLTAAMAWGPAEATTMPPGTPRLVPNPVFQSRASVDDGTTADVAISLGVSVCRHAAAGVTPACALMFPAAIASDDGARAWPRPDLLAALDDDRGLDGGAPFWPASAGGRGAGGGGGALPWAPPSAVSGGSNGRQGDGDGDGGEDPGNRPPVEPNAPLPVPLMPSAAFLLLAVAGFGAFARRRLS</sequence>
<keyword evidence="2" id="KW-1133">Transmembrane helix</keyword>